<dbReference type="GO" id="GO:0022841">
    <property type="term" value="F:potassium ion leak channel activity"/>
    <property type="evidence" value="ECO:0007669"/>
    <property type="project" value="TreeGrafter"/>
</dbReference>
<feature type="transmembrane region" description="Helical" evidence="10">
    <location>
        <begin position="703"/>
        <end position="724"/>
    </location>
</feature>
<dbReference type="InterPro" id="IPR013099">
    <property type="entry name" value="K_chnl_dom"/>
</dbReference>
<feature type="transmembrane region" description="Helical" evidence="10">
    <location>
        <begin position="451"/>
        <end position="472"/>
    </location>
</feature>
<feature type="compositionally biased region" description="Polar residues" evidence="9">
    <location>
        <begin position="70"/>
        <end position="88"/>
    </location>
</feature>
<comment type="similarity">
    <text evidence="8">Belongs to the two pore domain potassium channel (TC 1.A.1.8) family.</text>
</comment>
<dbReference type="Pfam" id="PF07885">
    <property type="entry name" value="Ion_trans_2"/>
    <property type="match status" value="2"/>
</dbReference>
<accession>A0AA85BIM9</accession>
<dbReference type="PANTHER" id="PTHR11003">
    <property type="entry name" value="POTASSIUM CHANNEL, SUBFAMILY K"/>
    <property type="match status" value="1"/>
</dbReference>
<feature type="compositionally biased region" description="Polar residues" evidence="9">
    <location>
        <begin position="38"/>
        <end position="48"/>
    </location>
</feature>
<sequence length="744" mass="86286">MTTVHFVATQVPQSNIPRFKRIMDTEEKIINKSDLLESNKTSSENSSIIGKPMDSNKTISIKLNDTNEGLLENTSNQSHDEFNQSQIPKNDETTKNIINEKHNILIEKITDKSIDSPEKHESNNKVSSSLRSIKGRRMYTLNQLSNPSDRLHDLKQNNNNNLIMKQKQSNLKCKKFKKYLKSLIAFLFSHIGLCLVVVGYCTLGAFLFRLIEQNNQSNIIHNYTTELIYNHKNIQQLIRNYHHESLKLCMNHVKYLYSNEIKWKNDIINILIYYGFSIKPELFKMELEKFNQKLIKPIIPINQTNSILINNQLILNELYKNLTIHLNYYTDYILLKINEFIEKLIYNTYDACNSGWKPVHSMNNLFIYNNKTYQNIYSQCYQYNNCTLETIIINNISSSSGNDSSNNNNQINTICNCLNETKCLCDNINQINNYSNRLSTIGIIEEYRDPWTLTGALLYAVTVVTTIGYGHIVPKTDLGRAITVIYALFGIPLVLLCLTNLGGFLANTVRIIYSNSCFKYHQHRIKKKLTRQQHTQSILPITRDEQLHLTKRTLPNNRKNKIQKLHNTLEENNETSIINNYIDSNKSISKESINRLTINDYHTARFEKRAQSILHTLTSSQSIISSGIQKKERKNKGVHVPIWLTLLVFFIYMIVGAIIFAKWENWNLLQSGYFVFITLSTIGFGDFVPGIQTDKWQENSTKPVFCCFYLLFGLSMVAMSFNLMQEEVKTKFRRFAYKVGLVED</sequence>
<dbReference type="WBParaSite" id="SMTH1_56900.1">
    <property type="protein sequence ID" value="SMTH1_56900.1"/>
    <property type="gene ID" value="SMTH1_56900"/>
</dbReference>
<keyword evidence="3 8" id="KW-0812">Transmembrane</keyword>
<evidence type="ECO:0000256" key="7">
    <source>
        <dbReference type="ARBA" id="ARBA00023303"/>
    </source>
</evidence>
<evidence type="ECO:0000256" key="10">
    <source>
        <dbReference type="SAM" id="Phobius"/>
    </source>
</evidence>
<proteinExistence type="inferred from homology"/>
<evidence type="ECO:0000256" key="3">
    <source>
        <dbReference type="ARBA" id="ARBA00022692"/>
    </source>
</evidence>
<feature type="transmembrane region" description="Helical" evidence="10">
    <location>
        <begin position="640"/>
        <end position="661"/>
    </location>
</feature>
<dbReference type="PANTHER" id="PTHR11003:SF334">
    <property type="entry name" value="FI03418P"/>
    <property type="match status" value="1"/>
</dbReference>
<evidence type="ECO:0000256" key="8">
    <source>
        <dbReference type="RuleBase" id="RU003857"/>
    </source>
</evidence>
<evidence type="ECO:0000256" key="5">
    <source>
        <dbReference type="ARBA" id="ARBA00023065"/>
    </source>
</evidence>
<evidence type="ECO:0000259" key="11">
    <source>
        <dbReference type="Pfam" id="PF07885"/>
    </source>
</evidence>
<name>A0AA85BIM9_9TREM</name>
<evidence type="ECO:0000256" key="1">
    <source>
        <dbReference type="ARBA" id="ARBA00004141"/>
    </source>
</evidence>
<evidence type="ECO:0000313" key="13">
    <source>
        <dbReference type="WBParaSite" id="SMTH1_56900.1"/>
    </source>
</evidence>
<dbReference type="PRINTS" id="PR01333">
    <property type="entry name" value="2POREKCHANEL"/>
</dbReference>
<keyword evidence="7 8" id="KW-0407">Ion channel</keyword>
<feature type="domain" description="Potassium channel" evidence="11">
    <location>
        <begin position="648"/>
        <end position="727"/>
    </location>
</feature>
<dbReference type="AlphaFoldDB" id="A0AA85BIM9"/>
<keyword evidence="4 10" id="KW-1133">Transmembrane helix</keyword>
<dbReference type="InterPro" id="IPR003280">
    <property type="entry name" value="2pore_dom_K_chnl"/>
</dbReference>
<dbReference type="GO" id="GO:0015271">
    <property type="term" value="F:outward rectifier potassium channel activity"/>
    <property type="evidence" value="ECO:0007669"/>
    <property type="project" value="TreeGrafter"/>
</dbReference>
<organism evidence="12 13">
    <name type="scientific">Schistosoma mattheei</name>
    <dbReference type="NCBI Taxonomy" id="31246"/>
    <lineage>
        <taxon>Eukaryota</taxon>
        <taxon>Metazoa</taxon>
        <taxon>Spiralia</taxon>
        <taxon>Lophotrochozoa</taxon>
        <taxon>Platyhelminthes</taxon>
        <taxon>Trematoda</taxon>
        <taxon>Digenea</taxon>
        <taxon>Strigeidida</taxon>
        <taxon>Schistosomatoidea</taxon>
        <taxon>Schistosomatidae</taxon>
        <taxon>Schistosoma</taxon>
    </lineage>
</organism>
<evidence type="ECO:0000256" key="9">
    <source>
        <dbReference type="SAM" id="MobiDB-lite"/>
    </source>
</evidence>
<dbReference type="GO" id="GO:0030322">
    <property type="term" value="P:stabilization of membrane potential"/>
    <property type="evidence" value="ECO:0007669"/>
    <property type="project" value="TreeGrafter"/>
</dbReference>
<evidence type="ECO:0000256" key="4">
    <source>
        <dbReference type="ARBA" id="ARBA00022989"/>
    </source>
</evidence>
<dbReference type="Gene3D" id="1.10.287.70">
    <property type="match status" value="2"/>
</dbReference>
<dbReference type="GO" id="GO:0005886">
    <property type="term" value="C:plasma membrane"/>
    <property type="evidence" value="ECO:0007669"/>
    <property type="project" value="TreeGrafter"/>
</dbReference>
<keyword evidence="2 8" id="KW-0813">Transport</keyword>
<feature type="region of interest" description="Disordered" evidence="9">
    <location>
        <begin position="34"/>
        <end position="54"/>
    </location>
</feature>
<feature type="region of interest" description="Disordered" evidence="9">
    <location>
        <begin position="70"/>
        <end position="91"/>
    </location>
</feature>
<evidence type="ECO:0000313" key="12">
    <source>
        <dbReference type="Proteomes" id="UP000050791"/>
    </source>
</evidence>
<comment type="subcellular location">
    <subcellularLocation>
        <location evidence="1">Membrane</location>
        <topology evidence="1">Multi-pass membrane protein</topology>
    </subcellularLocation>
</comment>
<reference evidence="13" key="1">
    <citation type="submission" date="2023-11" db="UniProtKB">
        <authorList>
            <consortium name="WormBaseParasite"/>
        </authorList>
    </citation>
    <scope>IDENTIFICATION</scope>
</reference>
<keyword evidence="5 8" id="KW-0406">Ion transport</keyword>
<evidence type="ECO:0000256" key="6">
    <source>
        <dbReference type="ARBA" id="ARBA00023136"/>
    </source>
</evidence>
<feature type="transmembrane region" description="Helical" evidence="10">
    <location>
        <begin position="673"/>
        <end position="691"/>
    </location>
</feature>
<feature type="transmembrane region" description="Helical" evidence="10">
    <location>
        <begin position="484"/>
        <end position="506"/>
    </location>
</feature>
<dbReference type="Proteomes" id="UP000050791">
    <property type="component" value="Unassembled WGS sequence"/>
</dbReference>
<dbReference type="SUPFAM" id="SSF81324">
    <property type="entry name" value="Voltage-gated potassium channels"/>
    <property type="match status" value="2"/>
</dbReference>
<protein>
    <recommendedName>
        <fullName evidence="11">Potassium channel domain-containing protein</fullName>
    </recommendedName>
</protein>
<feature type="domain" description="Potassium channel" evidence="11">
    <location>
        <begin position="446"/>
        <end position="505"/>
    </location>
</feature>
<evidence type="ECO:0000256" key="2">
    <source>
        <dbReference type="ARBA" id="ARBA00022448"/>
    </source>
</evidence>
<keyword evidence="6 10" id="KW-0472">Membrane</keyword>
<feature type="transmembrane region" description="Helical" evidence="10">
    <location>
        <begin position="183"/>
        <end position="208"/>
    </location>
</feature>